<dbReference type="PANTHER" id="PTHR42059">
    <property type="entry name" value="TNT DOMAIN-CONTAINING PROTEIN"/>
    <property type="match status" value="1"/>
</dbReference>
<evidence type="ECO:0000256" key="1">
    <source>
        <dbReference type="SAM" id="MobiDB-lite"/>
    </source>
</evidence>
<comment type="caution">
    <text evidence="3">The sequence shown here is derived from an EMBL/GenBank/DDBJ whole genome shotgun (WGS) entry which is preliminary data.</text>
</comment>
<protein>
    <recommendedName>
        <fullName evidence="2">TNT domain-containing protein</fullName>
    </recommendedName>
</protein>
<dbReference type="Pfam" id="PF13332">
    <property type="entry name" value="Fil_haemagg_2"/>
    <property type="match status" value="1"/>
</dbReference>
<sequence>MAMGEGELDREGITHSNSHITAGNNLSVTSGNDTVIEGGNLAGTDVAMDVGGDLTVAWVQDTGQVKGDRWDVSANITVGVGVSGGASVGYGETDGSSAWVNEQSSITGSGSVDIRTEGHTQIDGAVIANIDEEGNDGGNLSLSTGTLGYSDIEDHDQEESTYLNVGFTMGDDNSTNQTESGTNYTVSGNYSDHDKAQINRATVGEGTVVVRDNTEQDTSDLNRDTDLAQEVTKDDSQNTNLYASTTAIDSLSNLADNPEQQVSQWTDNVTSVLSPDAWGEVEENASDALEEVSDEVLAVTDELGITGMSEEERLALAEEISAELPDDLNDINAKSAEKKDADKQAFAAEIDELLSAAGLSGDEALFGEDGEGLPGELIVYSSEIRSLILASQEEGVDPVRAIMALEKLKADINSIPSSDISNPERKAEADEIITGLQDGILERMELSDALGMAGLPVATRKLVITASKEIVEGGTEVIRPIYQKLKNLLVKEKGSETSTANKNTDLANGEMDFYQSNQDGSFHWPGSLGFLGEPKATTLEKGVLLDRYGNNDGAFLSPNGTPFEQRALGPGNGDRVYRQYEVIKPLPVIEGEVAPAFGKSGGGKQILPNLRDRVDIDELIDNGYLKEKN</sequence>
<dbReference type="InterPro" id="IPR025157">
    <property type="entry name" value="Hemagglutinin_rpt"/>
</dbReference>
<proteinExistence type="predicted"/>
<dbReference type="PANTHER" id="PTHR42059:SF1">
    <property type="entry name" value="TNT DOMAIN-CONTAINING PROTEIN"/>
    <property type="match status" value="1"/>
</dbReference>
<dbReference type="GO" id="GO:0050135">
    <property type="term" value="F:NADP+ nucleosidase activity"/>
    <property type="evidence" value="ECO:0007669"/>
    <property type="project" value="InterPro"/>
</dbReference>
<feature type="domain" description="TNT" evidence="2">
    <location>
        <begin position="538"/>
        <end position="627"/>
    </location>
</feature>
<gene>
    <name evidence="3" type="ORF">CWI84_06145</name>
</gene>
<feature type="region of interest" description="Disordered" evidence="1">
    <location>
        <begin position="1"/>
        <end position="29"/>
    </location>
</feature>
<dbReference type="OrthoDB" id="6636741at2"/>
<evidence type="ECO:0000259" key="2">
    <source>
        <dbReference type="Pfam" id="PF14021"/>
    </source>
</evidence>
<dbReference type="Proteomes" id="UP000287996">
    <property type="component" value="Unassembled WGS sequence"/>
</dbReference>
<keyword evidence="4" id="KW-1185">Reference proteome</keyword>
<dbReference type="EMBL" id="PIQH01000005">
    <property type="protein sequence ID" value="RUO80212.1"/>
    <property type="molecule type" value="Genomic_DNA"/>
</dbReference>
<evidence type="ECO:0000313" key="3">
    <source>
        <dbReference type="EMBL" id="RUO80212.1"/>
    </source>
</evidence>
<feature type="compositionally biased region" description="Polar residues" evidence="1">
    <location>
        <begin position="14"/>
        <end position="29"/>
    </location>
</feature>
<dbReference type="Pfam" id="PF14021">
    <property type="entry name" value="TNT"/>
    <property type="match status" value="1"/>
</dbReference>
<dbReference type="InterPro" id="IPR053024">
    <property type="entry name" value="Fungal_surface_NADase"/>
</dbReference>
<organism evidence="3 4">
    <name type="scientific">Idiomarina tyrosinivorans</name>
    <dbReference type="NCBI Taxonomy" id="1445662"/>
    <lineage>
        <taxon>Bacteria</taxon>
        <taxon>Pseudomonadati</taxon>
        <taxon>Pseudomonadota</taxon>
        <taxon>Gammaproteobacteria</taxon>
        <taxon>Alteromonadales</taxon>
        <taxon>Idiomarinaceae</taxon>
        <taxon>Idiomarina</taxon>
    </lineage>
</organism>
<evidence type="ECO:0000313" key="4">
    <source>
        <dbReference type="Proteomes" id="UP000287996"/>
    </source>
</evidence>
<accession>A0A432ZQT8</accession>
<reference evidence="3 4" key="1">
    <citation type="journal article" date="2011" name="Front. Microbiol.">
        <title>Genomic signatures of strain selection and enhancement in Bacillus atrophaeus var. globigii, a historical biowarfare simulant.</title>
        <authorList>
            <person name="Gibbons H.S."/>
            <person name="Broomall S.M."/>
            <person name="McNew L.A."/>
            <person name="Daligault H."/>
            <person name="Chapman C."/>
            <person name="Bruce D."/>
            <person name="Karavis M."/>
            <person name="Krepps M."/>
            <person name="McGregor P.A."/>
            <person name="Hong C."/>
            <person name="Park K.H."/>
            <person name="Akmal A."/>
            <person name="Feldman A."/>
            <person name="Lin J.S."/>
            <person name="Chang W.E."/>
            <person name="Higgs B.W."/>
            <person name="Demirev P."/>
            <person name="Lindquist J."/>
            <person name="Liem A."/>
            <person name="Fochler E."/>
            <person name="Read T.D."/>
            <person name="Tapia R."/>
            <person name="Johnson S."/>
            <person name="Bishop-Lilly K.A."/>
            <person name="Detter C."/>
            <person name="Han C."/>
            <person name="Sozhamannan S."/>
            <person name="Rosenzweig C.N."/>
            <person name="Skowronski E.W."/>
        </authorList>
    </citation>
    <scope>NUCLEOTIDE SEQUENCE [LARGE SCALE GENOMIC DNA]</scope>
    <source>
        <strain evidence="3 4">CC-PW-9</strain>
    </source>
</reference>
<dbReference type="InterPro" id="IPR025331">
    <property type="entry name" value="TNT"/>
</dbReference>
<dbReference type="AlphaFoldDB" id="A0A432ZQT8"/>
<name>A0A432ZQT8_9GAMM</name>